<dbReference type="EMBL" id="CP028473">
    <property type="protein sequence ID" value="AVW90062.1"/>
    <property type="molecule type" value="Genomic_DNA"/>
</dbReference>
<evidence type="ECO:0000313" key="1">
    <source>
        <dbReference type="EMBL" id="AVW90062.1"/>
    </source>
</evidence>
<gene>
    <name evidence="1" type="ORF">DA792_02415</name>
</gene>
<name>A0A2R4LYY5_9RHOB</name>
<dbReference type="Proteomes" id="UP000241447">
    <property type="component" value="Plasmid pCBLh4b"/>
</dbReference>
<geneLocation type="plasmid" evidence="2">
    <name>pcblh4b</name>
</geneLocation>
<sequence length="96" mass="10704">MREMHISRFVGIIMKKREEKMEVSRTAFKSDMNIFGCSGQRVMSERVVSGQGGLAKDGFFHNTAAQPLLDARCPVMGFGADRQMHDTHMTRGAVAL</sequence>
<reference evidence="1 2" key="1">
    <citation type="submission" date="2018-03" db="EMBL/GenBank/DDBJ databases">
        <title>The Complete Genome of Celeribacter baekdonensis strain LH4, a Thiosulfate-Oxidizing Alphaproteobacterium Isolated from Gulf of Mexico Continental Slope Sediments.</title>
        <authorList>
            <person name="Flood B.E."/>
            <person name="Bailey J.V."/>
            <person name="Leprich D."/>
        </authorList>
    </citation>
    <scope>NUCLEOTIDE SEQUENCE [LARGE SCALE GENOMIC DNA]</scope>
    <source>
        <strain evidence="1 2">LH4</strain>
        <plasmid evidence="2">Plasmid pcblh4b</plasmid>
    </source>
</reference>
<evidence type="ECO:0000313" key="2">
    <source>
        <dbReference type="Proteomes" id="UP000241447"/>
    </source>
</evidence>
<keyword evidence="1" id="KW-0614">Plasmid</keyword>
<dbReference type="KEGG" id="cbak:DA792_02415"/>
<accession>A0A2R4LYY5</accession>
<proteinExistence type="predicted"/>
<organism evidence="1 2">
    <name type="scientific">Celeribacter baekdonensis</name>
    <dbReference type="NCBI Taxonomy" id="875171"/>
    <lineage>
        <taxon>Bacteria</taxon>
        <taxon>Pseudomonadati</taxon>
        <taxon>Pseudomonadota</taxon>
        <taxon>Alphaproteobacteria</taxon>
        <taxon>Rhodobacterales</taxon>
        <taxon>Roseobacteraceae</taxon>
        <taxon>Celeribacter</taxon>
    </lineage>
</organism>
<protein>
    <submittedName>
        <fullName evidence="1">Uncharacterized protein</fullName>
    </submittedName>
</protein>
<dbReference type="AlphaFoldDB" id="A0A2R4LYY5"/>